<proteinExistence type="predicted"/>
<name>S0E0R7_GIBF5</name>
<evidence type="ECO:0000313" key="3">
    <source>
        <dbReference type="Proteomes" id="UP000016800"/>
    </source>
</evidence>
<dbReference type="RefSeq" id="XP_023430534.1">
    <property type="nucleotide sequence ID" value="XM_023577467.1"/>
</dbReference>
<evidence type="ECO:0000313" key="2">
    <source>
        <dbReference type="EMBL" id="CCT68454.1"/>
    </source>
</evidence>
<dbReference type="HOGENOM" id="CLU_1796627_0_0_1"/>
<dbReference type="EMBL" id="HF679027">
    <property type="protein sequence ID" value="CCT68454.1"/>
    <property type="molecule type" value="Genomic_DNA"/>
</dbReference>
<dbReference type="Proteomes" id="UP000016800">
    <property type="component" value="Chromosome V"/>
</dbReference>
<sequence>MDLAFSMIKTPYGLLQLSILNFVVPVRRHRSSPPIREDRQDDGAARNRGDIDRASPYEDIDVAEGVSDDEISDEPQDPVVSDPFAQKWVTRLISATQEPPRDITRFLIPGITLPIVNYHSHAPESERFRRDPRLKDAQGRGFQG</sequence>
<dbReference type="AlphaFoldDB" id="S0E0R7"/>
<feature type="region of interest" description="Disordered" evidence="1">
    <location>
        <begin position="122"/>
        <end position="144"/>
    </location>
</feature>
<gene>
    <name evidence="2" type="ORF">FFUJ_07237</name>
</gene>
<feature type="compositionally biased region" description="Basic and acidic residues" evidence="1">
    <location>
        <begin position="122"/>
        <end position="138"/>
    </location>
</feature>
<feature type="compositionally biased region" description="Basic and acidic residues" evidence="1">
    <location>
        <begin position="35"/>
        <end position="56"/>
    </location>
</feature>
<feature type="region of interest" description="Disordered" evidence="1">
    <location>
        <begin position="30"/>
        <end position="59"/>
    </location>
</feature>
<keyword evidence="3" id="KW-1185">Reference proteome</keyword>
<dbReference type="GeneID" id="35400714"/>
<organism evidence="2 3">
    <name type="scientific">Gibberella fujikuroi (strain CBS 195.34 / IMI 58289 / NRRL A-6831)</name>
    <name type="common">Bakanae and foot rot disease fungus</name>
    <name type="synonym">Fusarium fujikuroi</name>
    <dbReference type="NCBI Taxonomy" id="1279085"/>
    <lineage>
        <taxon>Eukaryota</taxon>
        <taxon>Fungi</taxon>
        <taxon>Dikarya</taxon>
        <taxon>Ascomycota</taxon>
        <taxon>Pezizomycotina</taxon>
        <taxon>Sordariomycetes</taxon>
        <taxon>Hypocreomycetidae</taxon>
        <taxon>Hypocreales</taxon>
        <taxon>Nectriaceae</taxon>
        <taxon>Fusarium</taxon>
        <taxon>Fusarium fujikuroi species complex</taxon>
    </lineage>
</organism>
<evidence type="ECO:0000256" key="1">
    <source>
        <dbReference type="SAM" id="MobiDB-lite"/>
    </source>
</evidence>
<reference evidence="3" key="1">
    <citation type="journal article" date="2013" name="PLoS Pathog.">
        <title>Deciphering the cryptic genome: genome-wide analyses of the rice pathogen Fusarium fujikuroi reveal complex regulation of secondary metabolism and novel metabolites.</title>
        <authorList>
            <person name="Wiemann P."/>
            <person name="Sieber C.M."/>
            <person name="von Bargen K.W."/>
            <person name="Studt L."/>
            <person name="Niehaus E.M."/>
            <person name="Espino J.J."/>
            <person name="Huss K."/>
            <person name="Michielse C.B."/>
            <person name="Albermann S."/>
            <person name="Wagner D."/>
            <person name="Bergner S.V."/>
            <person name="Connolly L.R."/>
            <person name="Fischer A."/>
            <person name="Reuter G."/>
            <person name="Kleigrewe K."/>
            <person name="Bald T."/>
            <person name="Wingfield B.D."/>
            <person name="Ophir R."/>
            <person name="Freeman S."/>
            <person name="Hippler M."/>
            <person name="Smith K.M."/>
            <person name="Brown D.W."/>
            <person name="Proctor R.H."/>
            <person name="Munsterkotter M."/>
            <person name="Freitag M."/>
            <person name="Humpf H.U."/>
            <person name="Guldener U."/>
            <person name="Tudzynski B."/>
        </authorList>
    </citation>
    <scope>NUCLEOTIDE SEQUENCE [LARGE SCALE GENOMIC DNA]</scope>
    <source>
        <strain evidence="3">CBS 195.34 / IMI 58289 / NRRL A-6831</strain>
    </source>
</reference>
<accession>S0E0R7</accession>
<protein>
    <submittedName>
        <fullName evidence="2">Uncharacterized protein</fullName>
    </submittedName>
</protein>
<dbReference type="VEuPathDB" id="FungiDB:FFUJ_07237"/>